<evidence type="ECO:0000313" key="1">
    <source>
        <dbReference type="EMBL" id="AKJ01538.1"/>
    </source>
</evidence>
<dbReference type="RefSeq" id="WP_047856090.1">
    <property type="nucleotide sequence ID" value="NZ_CP011509.1"/>
</dbReference>
<dbReference type="AlphaFoldDB" id="A0AAC8Q6U7"/>
<dbReference type="Proteomes" id="UP000256345">
    <property type="component" value="Unassembled WGS sequence"/>
</dbReference>
<dbReference type="Proteomes" id="UP000035579">
    <property type="component" value="Chromosome"/>
</dbReference>
<evidence type="ECO:0000313" key="4">
    <source>
        <dbReference type="Proteomes" id="UP000256345"/>
    </source>
</evidence>
<dbReference type="EMBL" id="CP011509">
    <property type="protein sequence ID" value="AKJ01538.1"/>
    <property type="molecule type" value="Genomic_DNA"/>
</dbReference>
<reference evidence="1 3" key="1">
    <citation type="submission" date="2015-05" db="EMBL/GenBank/DDBJ databases">
        <title>Genome assembly of Archangium gephyra DSM 2261.</title>
        <authorList>
            <person name="Sharma G."/>
            <person name="Subramanian S."/>
        </authorList>
    </citation>
    <scope>NUCLEOTIDE SEQUENCE [LARGE SCALE GENOMIC DNA]</scope>
    <source>
        <strain evidence="1 3">DSM 2261</strain>
    </source>
</reference>
<proteinExistence type="predicted"/>
<evidence type="ECO:0000313" key="3">
    <source>
        <dbReference type="Proteomes" id="UP000035579"/>
    </source>
</evidence>
<dbReference type="PROSITE" id="PS51257">
    <property type="entry name" value="PROKAR_LIPOPROTEIN"/>
    <property type="match status" value="1"/>
</dbReference>
<reference evidence="2 4" key="2">
    <citation type="submission" date="2018-08" db="EMBL/GenBank/DDBJ databases">
        <title>Genomic Encyclopedia of Archaeal and Bacterial Type Strains, Phase II (KMG-II): from individual species to whole genera.</title>
        <authorList>
            <person name="Goeker M."/>
        </authorList>
    </citation>
    <scope>NUCLEOTIDE SEQUENCE [LARGE SCALE GENOMIC DNA]</scope>
    <source>
        <strain evidence="2 4">DSM 2261</strain>
    </source>
</reference>
<keyword evidence="4" id="KW-1185">Reference proteome</keyword>
<evidence type="ECO:0000313" key="2">
    <source>
        <dbReference type="EMBL" id="REG34354.1"/>
    </source>
</evidence>
<evidence type="ECO:0008006" key="5">
    <source>
        <dbReference type="Google" id="ProtNLM"/>
    </source>
</evidence>
<name>A0AAC8Q6U7_9BACT</name>
<dbReference type="KEGG" id="age:AA314_03164"/>
<organism evidence="1 3">
    <name type="scientific">Archangium gephyra</name>
    <dbReference type="NCBI Taxonomy" id="48"/>
    <lineage>
        <taxon>Bacteria</taxon>
        <taxon>Pseudomonadati</taxon>
        <taxon>Myxococcota</taxon>
        <taxon>Myxococcia</taxon>
        <taxon>Myxococcales</taxon>
        <taxon>Cystobacterineae</taxon>
        <taxon>Archangiaceae</taxon>
        <taxon>Archangium</taxon>
    </lineage>
</organism>
<gene>
    <name evidence="1" type="ORF">AA314_03164</name>
    <name evidence="2" type="ORF">ATI61_103247</name>
</gene>
<accession>A0AAC8Q6U7</accession>
<sequence length="107" mass="11203">MPLNKTLRARAMAHGWALLLLGATLLTTGCVTVAPRSGASCQMPGMGMAPPLCGGQASVPDGPDFSSGDEESLLAPFLACRSPAELVALQQRVDMPRLLEALDDLRK</sequence>
<protein>
    <recommendedName>
        <fullName evidence="5">Lipoprotein</fullName>
    </recommendedName>
</protein>
<dbReference type="EMBL" id="QUMU01000003">
    <property type="protein sequence ID" value="REG34354.1"/>
    <property type="molecule type" value="Genomic_DNA"/>
</dbReference>